<protein>
    <submittedName>
        <fullName evidence="2">Oxidoreductase</fullName>
    </submittedName>
</protein>
<dbReference type="GO" id="GO:0043957">
    <property type="term" value="F:acryloyl-CoA reductase (NADPH) activity"/>
    <property type="evidence" value="ECO:0007669"/>
    <property type="project" value="TreeGrafter"/>
</dbReference>
<dbReference type="PANTHER" id="PTHR43677:SF1">
    <property type="entry name" value="ACRYLYL-COA REDUCTASE ACUI-RELATED"/>
    <property type="match status" value="1"/>
</dbReference>
<proteinExistence type="predicted"/>
<accession>A0A7H1N4F3</accession>
<reference evidence="2 3" key="1">
    <citation type="submission" date="2020-05" db="EMBL/GenBank/DDBJ databases">
        <title>Complete closed genome sequence of Defluviicoccus vanus.</title>
        <authorList>
            <person name="Bessarab I."/>
            <person name="Arumugam K."/>
            <person name="Maszenan A.M."/>
            <person name="Seviour R.J."/>
            <person name="Williams R.B."/>
        </authorList>
    </citation>
    <scope>NUCLEOTIDE SEQUENCE [LARGE SCALE GENOMIC DNA]</scope>
    <source>
        <strain evidence="2 3">Ben 114</strain>
    </source>
</reference>
<dbReference type="CDD" id="cd08288">
    <property type="entry name" value="MDR_yhdh"/>
    <property type="match status" value="1"/>
</dbReference>
<dbReference type="EMBL" id="CP053923">
    <property type="protein sequence ID" value="QNT70589.1"/>
    <property type="molecule type" value="Genomic_DNA"/>
</dbReference>
<dbReference type="Gene3D" id="3.90.180.10">
    <property type="entry name" value="Medium-chain alcohol dehydrogenases, catalytic domain"/>
    <property type="match status" value="1"/>
</dbReference>
<dbReference type="InterPro" id="IPR013154">
    <property type="entry name" value="ADH-like_N"/>
</dbReference>
<dbReference type="SUPFAM" id="SSF50129">
    <property type="entry name" value="GroES-like"/>
    <property type="match status" value="1"/>
</dbReference>
<dbReference type="NCBIfam" id="TIGR02823">
    <property type="entry name" value="oxido_YhdH"/>
    <property type="match status" value="1"/>
</dbReference>
<dbReference type="KEGG" id="dvn:HQ394_16215"/>
<dbReference type="AlphaFoldDB" id="A0A7H1N4F3"/>
<gene>
    <name evidence="2" type="ORF">HQ394_16215</name>
</gene>
<dbReference type="SUPFAM" id="SSF51735">
    <property type="entry name" value="NAD(P)-binding Rossmann-fold domains"/>
    <property type="match status" value="1"/>
</dbReference>
<evidence type="ECO:0000313" key="2">
    <source>
        <dbReference type="EMBL" id="QNT70589.1"/>
    </source>
</evidence>
<dbReference type="Pfam" id="PF00107">
    <property type="entry name" value="ADH_zinc_N"/>
    <property type="match status" value="1"/>
</dbReference>
<keyword evidence="3" id="KW-1185">Reference proteome</keyword>
<dbReference type="PANTHER" id="PTHR43677">
    <property type="entry name" value="SHORT-CHAIN DEHYDROGENASE/REDUCTASE"/>
    <property type="match status" value="1"/>
</dbReference>
<feature type="domain" description="Enoyl reductase (ER)" evidence="1">
    <location>
        <begin position="17"/>
        <end position="332"/>
    </location>
</feature>
<dbReference type="Pfam" id="PF08240">
    <property type="entry name" value="ADH_N"/>
    <property type="match status" value="1"/>
</dbReference>
<evidence type="ECO:0000259" key="1">
    <source>
        <dbReference type="SMART" id="SM00829"/>
    </source>
</evidence>
<dbReference type="InterPro" id="IPR014188">
    <property type="entry name" value="Acrylyl-CoA_reductase_AcuI"/>
</dbReference>
<dbReference type="InterPro" id="IPR013149">
    <property type="entry name" value="ADH-like_C"/>
</dbReference>
<name>A0A7H1N4F3_9PROT</name>
<dbReference type="InterPro" id="IPR036291">
    <property type="entry name" value="NAD(P)-bd_dom_sf"/>
</dbReference>
<sequence length="336" mass="35252">MSDSQPVRALILEQETGESGVRASVQEVSEKALPEGDVLVAVHYSDLNYKDGLVLGGLGRLVRTYPHVPGIDFAGVVEASASPLYKPGDSVILTGWRVGEVRWGGYASKARVKAEWLVPLPEGMTLHQAMAIGTAGFTAMLALMALEEHGLQPENKGEVLVTGAAGGVGSIAVALLANLGYRVAAVTGRPDTHDYLRALGATTIVDRSELETPPKGPLAAERWSGAIDNVGGASLGTLLAGLCYWASCASVGNASGIAFNATVIPFLLRGVNLLGIDSATCPRERRLVAWPRLARELPMDKLAAITHTVPLGEAPAMGRHILKGIVRGRTVIDVNS</sequence>
<dbReference type="Gene3D" id="3.40.50.720">
    <property type="entry name" value="NAD(P)-binding Rossmann-like Domain"/>
    <property type="match status" value="1"/>
</dbReference>
<dbReference type="RefSeq" id="WP_190261064.1">
    <property type="nucleotide sequence ID" value="NZ_CP053923.1"/>
</dbReference>
<organism evidence="2 3">
    <name type="scientific">Defluviicoccus vanus</name>
    <dbReference type="NCBI Taxonomy" id="111831"/>
    <lineage>
        <taxon>Bacteria</taxon>
        <taxon>Pseudomonadati</taxon>
        <taxon>Pseudomonadota</taxon>
        <taxon>Alphaproteobacteria</taxon>
        <taxon>Rhodospirillales</taxon>
        <taxon>Rhodospirillaceae</taxon>
        <taxon>Defluviicoccus</taxon>
    </lineage>
</organism>
<dbReference type="Proteomes" id="UP000516369">
    <property type="component" value="Chromosome"/>
</dbReference>
<evidence type="ECO:0000313" key="3">
    <source>
        <dbReference type="Proteomes" id="UP000516369"/>
    </source>
</evidence>
<dbReference type="InterPro" id="IPR011032">
    <property type="entry name" value="GroES-like_sf"/>
</dbReference>
<dbReference type="SMART" id="SM00829">
    <property type="entry name" value="PKS_ER"/>
    <property type="match status" value="1"/>
</dbReference>
<dbReference type="InterPro" id="IPR020843">
    <property type="entry name" value="ER"/>
</dbReference>
<dbReference type="InterPro" id="IPR051397">
    <property type="entry name" value="Zn-ADH-like_protein"/>
</dbReference>